<dbReference type="GO" id="GO:0000978">
    <property type="term" value="F:RNA polymerase II cis-regulatory region sequence-specific DNA binding"/>
    <property type="evidence" value="ECO:0007669"/>
    <property type="project" value="TreeGrafter"/>
</dbReference>
<evidence type="ECO:0000313" key="11">
    <source>
        <dbReference type="EMBL" id="CDQ82425.1"/>
    </source>
</evidence>
<evidence type="ECO:0000256" key="1">
    <source>
        <dbReference type="ARBA" id="ARBA00004123"/>
    </source>
</evidence>
<feature type="domain" description="DUF4772" evidence="10">
    <location>
        <begin position="4"/>
        <end position="114"/>
    </location>
</feature>
<keyword evidence="6" id="KW-0238">DNA-binding</keyword>
<dbReference type="EMBL" id="FR905972">
    <property type="protein sequence ID" value="CDQ82425.1"/>
    <property type="molecule type" value="Genomic_DNA"/>
</dbReference>
<dbReference type="GO" id="GO:0003700">
    <property type="term" value="F:DNA-binding transcription factor activity"/>
    <property type="evidence" value="ECO:0007669"/>
    <property type="project" value="TreeGrafter"/>
</dbReference>
<evidence type="ECO:0000256" key="3">
    <source>
        <dbReference type="ARBA" id="ARBA00022771"/>
    </source>
</evidence>
<keyword evidence="3" id="KW-0863">Zinc-finger</keyword>
<reference evidence="11" key="2">
    <citation type="submission" date="2014-03" db="EMBL/GenBank/DDBJ databases">
        <authorList>
            <person name="Genoscope - CEA"/>
        </authorList>
    </citation>
    <scope>NUCLEOTIDE SEQUENCE</scope>
</reference>
<dbReference type="PANTHER" id="PTHR13006:SF7">
    <property type="entry name" value="ZINC FINGER PROTEIN 704"/>
    <property type="match status" value="1"/>
</dbReference>
<gene>
    <name evidence="11" type="ORF">GSONMT00054970001</name>
</gene>
<feature type="compositionally biased region" description="Basic and acidic residues" evidence="9">
    <location>
        <begin position="120"/>
        <end position="130"/>
    </location>
</feature>
<evidence type="ECO:0000256" key="8">
    <source>
        <dbReference type="ARBA" id="ARBA00023242"/>
    </source>
</evidence>
<dbReference type="GO" id="GO:0008270">
    <property type="term" value="F:zinc ion binding"/>
    <property type="evidence" value="ECO:0007669"/>
    <property type="project" value="UniProtKB-KW"/>
</dbReference>
<dbReference type="Pfam" id="PF15997">
    <property type="entry name" value="DUF4772"/>
    <property type="match status" value="1"/>
</dbReference>
<comment type="subcellular location">
    <subcellularLocation>
        <location evidence="1">Nucleus</location>
    </subcellularLocation>
</comment>
<dbReference type="PANTHER" id="PTHR13006">
    <property type="entry name" value="PAPILLOMAVIRUS REGULATORY FACTOR PRF-1"/>
    <property type="match status" value="1"/>
</dbReference>
<name>A0A060XZR2_ONCMY</name>
<keyword evidence="7" id="KW-0804">Transcription</keyword>
<evidence type="ECO:0000256" key="4">
    <source>
        <dbReference type="ARBA" id="ARBA00022833"/>
    </source>
</evidence>
<dbReference type="InterPro" id="IPR052253">
    <property type="entry name" value="CR1/CR2-DNA-binding_regulator"/>
</dbReference>
<keyword evidence="2" id="KW-0479">Metal-binding</keyword>
<dbReference type="AlphaFoldDB" id="A0A060XZR2"/>
<dbReference type="InterPro" id="IPR031940">
    <property type="entry name" value="DUF4772"/>
</dbReference>
<evidence type="ECO:0000259" key="10">
    <source>
        <dbReference type="Pfam" id="PF15997"/>
    </source>
</evidence>
<dbReference type="STRING" id="8022.A0A060XZR2"/>
<dbReference type="PaxDb" id="8022-A0A060XZR2"/>
<evidence type="ECO:0000256" key="9">
    <source>
        <dbReference type="SAM" id="MobiDB-lite"/>
    </source>
</evidence>
<evidence type="ECO:0000256" key="6">
    <source>
        <dbReference type="ARBA" id="ARBA00023125"/>
    </source>
</evidence>
<protein>
    <recommendedName>
        <fullName evidence="10">DUF4772 domain-containing protein</fullName>
    </recommendedName>
</protein>
<accession>A0A060XZR2</accession>
<evidence type="ECO:0000313" key="12">
    <source>
        <dbReference type="Proteomes" id="UP000193380"/>
    </source>
</evidence>
<evidence type="ECO:0000256" key="7">
    <source>
        <dbReference type="ARBA" id="ARBA00023163"/>
    </source>
</evidence>
<dbReference type="Proteomes" id="UP000193380">
    <property type="component" value="Unassembled WGS sequence"/>
</dbReference>
<evidence type="ECO:0000256" key="2">
    <source>
        <dbReference type="ARBA" id="ARBA00022723"/>
    </source>
</evidence>
<keyword evidence="5" id="KW-0805">Transcription regulation</keyword>
<feature type="compositionally biased region" description="Polar residues" evidence="9">
    <location>
        <begin position="99"/>
        <end position="116"/>
    </location>
</feature>
<feature type="region of interest" description="Disordered" evidence="9">
    <location>
        <begin position="75"/>
        <end position="146"/>
    </location>
</feature>
<reference evidence="11" key="1">
    <citation type="journal article" date="2014" name="Nat. Commun.">
        <title>The rainbow trout genome provides novel insights into evolution after whole-genome duplication in vertebrates.</title>
        <authorList>
            <person name="Berthelot C."/>
            <person name="Brunet F."/>
            <person name="Chalopin D."/>
            <person name="Juanchich A."/>
            <person name="Bernard M."/>
            <person name="Noel B."/>
            <person name="Bento P."/>
            <person name="Da Silva C."/>
            <person name="Labadie K."/>
            <person name="Alberti A."/>
            <person name="Aury J.M."/>
            <person name="Louis A."/>
            <person name="Dehais P."/>
            <person name="Bardou P."/>
            <person name="Montfort J."/>
            <person name="Klopp C."/>
            <person name="Cabau C."/>
            <person name="Gaspin C."/>
            <person name="Thorgaard G.H."/>
            <person name="Boussaha M."/>
            <person name="Quillet E."/>
            <person name="Guyomard R."/>
            <person name="Galiana D."/>
            <person name="Bobe J."/>
            <person name="Volff J.N."/>
            <person name="Genet C."/>
            <person name="Wincker P."/>
            <person name="Jaillon O."/>
            <person name="Roest Crollius H."/>
            <person name="Guiguen Y."/>
        </authorList>
    </citation>
    <scope>NUCLEOTIDE SEQUENCE [LARGE SCALE GENOMIC DNA]</scope>
</reference>
<sequence>MHTRRFVKRSILGSRVFTPSPTGDGAPLSGLVQAVKQQENRDVSTGPRRNVYMVLMQDGSLKEFSEDEIAVGFNQPTAKGPLRSSLKQSVWNGRGNGAPLQSQTMEAQKGEANSLSPEALKGERGADGRRTGRPLEGPERDHTRSVSLLEQKRNVVSSSIDVPNVRYDRLCVWWVDGYIDRARLLLRINATLASR</sequence>
<dbReference type="GO" id="GO:0005634">
    <property type="term" value="C:nucleus"/>
    <property type="evidence" value="ECO:0007669"/>
    <property type="project" value="UniProtKB-SubCell"/>
</dbReference>
<keyword evidence="8" id="KW-0539">Nucleus</keyword>
<evidence type="ECO:0000256" key="5">
    <source>
        <dbReference type="ARBA" id="ARBA00023015"/>
    </source>
</evidence>
<proteinExistence type="predicted"/>
<keyword evidence="4" id="KW-0862">Zinc</keyword>
<organism evidence="11 12">
    <name type="scientific">Oncorhynchus mykiss</name>
    <name type="common">Rainbow trout</name>
    <name type="synonym">Salmo gairdneri</name>
    <dbReference type="NCBI Taxonomy" id="8022"/>
    <lineage>
        <taxon>Eukaryota</taxon>
        <taxon>Metazoa</taxon>
        <taxon>Chordata</taxon>
        <taxon>Craniata</taxon>
        <taxon>Vertebrata</taxon>
        <taxon>Euteleostomi</taxon>
        <taxon>Actinopterygii</taxon>
        <taxon>Neopterygii</taxon>
        <taxon>Teleostei</taxon>
        <taxon>Protacanthopterygii</taxon>
        <taxon>Salmoniformes</taxon>
        <taxon>Salmonidae</taxon>
        <taxon>Salmoninae</taxon>
        <taxon>Oncorhynchus</taxon>
    </lineage>
</organism>
<dbReference type="GO" id="GO:0006357">
    <property type="term" value="P:regulation of transcription by RNA polymerase II"/>
    <property type="evidence" value="ECO:0007669"/>
    <property type="project" value="TreeGrafter"/>
</dbReference>